<sequence>MPLLAVALLALLLSGCGSWGWGRRSAGPVGWGSADRQDPALSGNGRVLASVVRRDGRDTVLLQEQPSGTVLPLRHLQRLQPHRSPSLSWNGRYLALLVQEGPDRRVVIEDRATGRLHRLPLPGGLRPDSLSLAPDGRRIAIATEGDGRSRVQLYDLTSLLEPDLPAGLAVRGTPSDAP</sequence>
<reference evidence="1 2" key="1">
    <citation type="submission" date="2018-03" db="EMBL/GenBank/DDBJ databases">
        <title>The ancient ancestry and fast evolution of plastids.</title>
        <authorList>
            <person name="Moore K.R."/>
            <person name="Magnabosco C."/>
            <person name="Momper L."/>
            <person name="Gold D.A."/>
            <person name="Bosak T."/>
            <person name="Fournier G.P."/>
        </authorList>
    </citation>
    <scope>NUCLEOTIDE SEQUENCE [LARGE SCALE GENOMIC DNA]</scope>
    <source>
        <strain evidence="1 2">CCALA 015</strain>
    </source>
</reference>
<comment type="caution">
    <text evidence="1">The sequence shown here is derived from an EMBL/GenBank/DDBJ whole genome shotgun (WGS) entry which is preliminary data.</text>
</comment>
<dbReference type="Proteomes" id="UP000238218">
    <property type="component" value="Unassembled WGS sequence"/>
</dbReference>
<protein>
    <submittedName>
        <fullName evidence="1">Tol biopolymer transporter periplasmic protein</fullName>
    </submittedName>
</protein>
<name>A0ABX5F4D4_9CHRO</name>
<dbReference type="RefSeq" id="WP_106222759.1">
    <property type="nucleotide sequence ID" value="NZ_PVWP01000011.1"/>
</dbReference>
<organism evidence="1 2">
    <name type="scientific">Aphanothece cf. minutissima CCALA 015</name>
    <dbReference type="NCBI Taxonomy" id="2107695"/>
    <lineage>
        <taxon>Bacteria</taxon>
        <taxon>Bacillati</taxon>
        <taxon>Cyanobacteriota</taxon>
        <taxon>Cyanophyceae</taxon>
        <taxon>Oscillatoriophycideae</taxon>
        <taxon>Chroococcales</taxon>
        <taxon>Aphanothecaceae</taxon>
        <taxon>Aphanothece</taxon>
    </lineage>
</organism>
<keyword evidence="2" id="KW-1185">Reference proteome</keyword>
<accession>A0ABX5F4D4</accession>
<dbReference type="InterPro" id="IPR011042">
    <property type="entry name" value="6-blade_b-propeller_TolB-like"/>
</dbReference>
<dbReference type="EMBL" id="PVWP01000011">
    <property type="protein sequence ID" value="PSB36197.1"/>
    <property type="molecule type" value="Genomic_DNA"/>
</dbReference>
<dbReference type="SUPFAM" id="SSF82171">
    <property type="entry name" value="DPP6 N-terminal domain-like"/>
    <property type="match status" value="1"/>
</dbReference>
<evidence type="ECO:0000313" key="2">
    <source>
        <dbReference type="Proteomes" id="UP000238218"/>
    </source>
</evidence>
<dbReference type="Gene3D" id="2.120.10.30">
    <property type="entry name" value="TolB, C-terminal domain"/>
    <property type="match status" value="1"/>
</dbReference>
<evidence type="ECO:0000313" key="1">
    <source>
        <dbReference type="EMBL" id="PSB36197.1"/>
    </source>
</evidence>
<proteinExistence type="predicted"/>
<gene>
    <name evidence="1" type="ORF">C7B81_14490</name>
</gene>